<reference evidence="1" key="1">
    <citation type="submission" date="2016-12" db="EMBL/GenBank/DDBJ databases">
        <title>Whole genome sequencing of Sphingomonas koreensis.</title>
        <authorList>
            <person name="Conlan S."/>
            <person name="Thomas P.J."/>
            <person name="Mullikin J."/>
            <person name="Palmore T.N."/>
            <person name="Frank K.M."/>
            <person name="Segre J.A."/>
        </authorList>
    </citation>
    <scope>NUCLEOTIDE SEQUENCE</scope>
    <source>
        <strain evidence="1">ABOJV</strain>
    </source>
</reference>
<gene>
    <name evidence="1" type="ORF">BRX40_00110</name>
    <name evidence="2" type="ORF">CA257_22010</name>
</gene>
<dbReference type="Proteomes" id="UP000286681">
    <property type="component" value="Unassembled WGS sequence"/>
</dbReference>
<proteinExistence type="predicted"/>
<evidence type="ECO:0000313" key="2">
    <source>
        <dbReference type="EMBL" id="RSU98303.1"/>
    </source>
</evidence>
<sequence length="119" mass="13134">MGMFEQVSAASDCVIEALVAGLEIEFGRGAGEALAQRFLTAEEVDFCWESRLAERWLGYYGRGEDERDIELDRVRIVGFLDGKWFVATMIVDGDGIAHGMTGRREFMAEGEALAAYADA</sequence>
<protein>
    <submittedName>
        <fullName evidence="1">Uncharacterized protein</fullName>
    </submittedName>
</protein>
<dbReference type="Proteomes" id="UP000185161">
    <property type="component" value="Chromosome"/>
</dbReference>
<accession>A0A1L6J519</accession>
<dbReference type="KEGG" id="skr:BRX40_00110"/>
<evidence type="ECO:0000313" key="4">
    <source>
        <dbReference type="Proteomes" id="UP000286681"/>
    </source>
</evidence>
<reference evidence="3" key="2">
    <citation type="submission" date="2016-12" db="EMBL/GenBank/DDBJ databases">
        <title>Whole genome sequencing of Sphingomonas sp. ABOJV.</title>
        <authorList>
            <person name="Conlan S."/>
            <person name="Thomas P.J."/>
            <person name="Mullikin J."/>
            <person name="Palmore T.N."/>
            <person name="Frank K.M."/>
            <person name="Segre J.A."/>
        </authorList>
    </citation>
    <scope>NUCLEOTIDE SEQUENCE [LARGE SCALE GENOMIC DNA]</scope>
    <source>
        <strain evidence="3">ABOJV</strain>
    </source>
</reference>
<dbReference type="RefSeq" id="WP_075150244.1">
    <property type="nucleotide sequence ID" value="NZ_CP018820.1"/>
</dbReference>
<dbReference type="AlphaFoldDB" id="A0A1L6J519"/>
<dbReference type="EMBL" id="CP018820">
    <property type="protein sequence ID" value="APR51043.1"/>
    <property type="molecule type" value="Genomic_DNA"/>
</dbReference>
<name>A0A1L6J519_9SPHN</name>
<reference evidence="2 4" key="3">
    <citation type="submission" date="2018-07" db="EMBL/GenBank/DDBJ databases">
        <title>Genomic and Epidemiologic Investigation of an Indolent Hospital Outbreak.</title>
        <authorList>
            <person name="Johnson R.C."/>
            <person name="Deming C."/>
            <person name="Conlan S."/>
            <person name="Zellmer C.J."/>
            <person name="Michelin A.V."/>
            <person name="Lee-Lin S."/>
            <person name="Thomas P.J."/>
            <person name="Park M."/>
            <person name="Weingarten R.A."/>
            <person name="Less J."/>
            <person name="Dekker J.P."/>
            <person name="Frank K.M."/>
            <person name="Musser K.A."/>
            <person name="Mcquiston J.R."/>
            <person name="Henderson D.K."/>
            <person name="Lau A.F."/>
            <person name="Palmore T.N."/>
            <person name="Segre J.A."/>
        </authorList>
    </citation>
    <scope>NUCLEOTIDE SEQUENCE [LARGE SCALE GENOMIC DNA]</scope>
    <source>
        <strain evidence="2 4">SK-NIH.Env10_0317</strain>
    </source>
</reference>
<keyword evidence="3" id="KW-1185">Reference proteome</keyword>
<dbReference type="EMBL" id="QQWO01000029">
    <property type="protein sequence ID" value="RSU98303.1"/>
    <property type="molecule type" value="Genomic_DNA"/>
</dbReference>
<evidence type="ECO:0000313" key="3">
    <source>
        <dbReference type="Proteomes" id="UP000185161"/>
    </source>
</evidence>
<dbReference type="GeneID" id="44130958"/>
<dbReference type="OrthoDB" id="7472484at2"/>
<evidence type="ECO:0000313" key="1">
    <source>
        <dbReference type="EMBL" id="APR51043.1"/>
    </source>
</evidence>
<organism evidence="1 3">
    <name type="scientific">Sphingomonas koreensis</name>
    <dbReference type="NCBI Taxonomy" id="93064"/>
    <lineage>
        <taxon>Bacteria</taxon>
        <taxon>Pseudomonadati</taxon>
        <taxon>Pseudomonadota</taxon>
        <taxon>Alphaproteobacteria</taxon>
        <taxon>Sphingomonadales</taxon>
        <taxon>Sphingomonadaceae</taxon>
        <taxon>Sphingomonas</taxon>
    </lineage>
</organism>